<dbReference type="Proteomes" id="UP001470230">
    <property type="component" value="Unassembled WGS sequence"/>
</dbReference>
<evidence type="ECO:0000313" key="2">
    <source>
        <dbReference type="EMBL" id="KAK8842284.1"/>
    </source>
</evidence>
<sequence>MKICSFAFSRVVKMGLNLVIIFASKPPQNTHVDDEAEFEPLKDFENDYEILNQYHFTLRKKSNKRILKEFFSGCGYIQVCLNQKTFYKHRLIAKQFLDNPDNLPEVDHINHNRADNRLENIRFVSSHDNSINKGTNKCIRYEYVDSLPEEAIIVNEYTTRNIHHEFENYFYYNDVFYFFNGIKYRKLNIHEKSNHSLCVQLIDINNKYVSVYYSKFKQQYDLL</sequence>
<gene>
    <name evidence="2" type="ORF">M9Y10_026518</name>
</gene>
<dbReference type="InterPro" id="IPR003615">
    <property type="entry name" value="HNH_nuc"/>
</dbReference>
<comment type="caution">
    <text evidence="2">The sequence shown here is derived from an EMBL/GenBank/DDBJ whole genome shotgun (WGS) entry which is preliminary data.</text>
</comment>
<dbReference type="InterPro" id="IPR044925">
    <property type="entry name" value="His-Me_finger_sf"/>
</dbReference>
<feature type="domain" description="HNH nuclease" evidence="1">
    <location>
        <begin position="87"/>
        <end position="130"/>
    </location>
</feature>
<keyword evidence="3" id="KW-1185">Reference proteome</keyword>
<dbReference type="SUPFAM" id="SSF54060">
    <property type="entry name" value="His-Me finger endonucleases"/>
    <property type="match status" value="1"/>
</dbReference>
<dbReference type="Gene3D" id="3.90.75.20">
    <property type="match status" value="1"/>
</dbReference>
<accession>A0ABR2H7V7</accession>
<name>A0ABR2H7V7_9EUKA</name>
<reference evidence="2 3" key="1">
    <citation type="submission" date="2024-04" db="EMBL/GenBank/DDBJ databases">
        <title>Tritrichomonas musculus Genome.</title>
        <authorList>
            <person name="Alves-Ferreira E."/>
            <person name="Grigg M."/>
            <person name="Lorenzi H."/>
            <person name="Galac M."/>
        </authorList>
    </citation>
    <scope>NUCLEOTIDE SEQUENCE [LARGE SCALE GENOMIC DNA]</scope>
    <source>
        <strain evidence="2 3">EAF2021</strain>
    </source>
</reference>
<evidence type="ECO:0000259" key="1">
    <source>
        <dbReference type="Pfam" id="PF13392"/>
    </source>
</evidence>
<proteinExistence type="predicted"/>
<evidence type="ECO:0000313" key="3">
    <source>
        <dbReference type="Proteomes" id="UP001470230"/>
    </source>
</evidence>
<dbReference type="Pfam" id="PF13392">
    <property type="entry name" value="HNH_3"/>
    <property type="match status" value="1"/>
</dbReference>
<organism evidence="2 3">
    <name type="scientific">Tritrichomonas musculus</name>
    <dbReference type="NCBI Taxonomy" id="1915356"/>
    <lineage>
        <taxon>Eukaryota</taxon>
        <taxon>Metamonada</taxon>
        <taxon>Parabasalia</taxon>
        <taxon>Tritrichomonadida</taxon>
        <taxon>Tritrichomonadidae</taxon>
        <taxon>Tritrichomonas</taxon>
    </lineage>
</organism>
<protein>
    <recommendedName>
        <fullName evidence="1">HNH nuclease domain-containing protein</fullName>
    </recommendedName>
</protein>
<dbReference type="EMBL" id="JAPFFF010000039">
    <property type="protein sequence ID" value="KAK8842284.1"/>
    <property type="molecule type" value="Genomic_DNA"/>
</dbReference>